<evidence type="ECO:0000256" key="2">
    <source>
        <dbReference type="PROSITE-ProRule" id="PRU00335"/>
    </source>
</evidence>
<dbReference type="SUPFAM" id="SSF46689">
    <property type="entry name" value="Homeodomain-like"/>
    <property type="match status" value="1"/>
</dbReference>
<dbReference type="AlphaFoldDB" id="A0A0B6WVG1"/>
<protein>
    <submittedName>
        <fullName evidence="4">Transcriptional regulator, TetR family</fullName>
    </submittedName>
</protein>
<gene>
    <name evidence="4" type="ORF">PYK22_00757</name>
</gene>
<reference evidence="4 5" key="1">
    <citation type="submission" date="2013-12" db="EMBL/GenBank/DDBJ databases">
        <authorList>
            <person name="Stott M."/>
        </authorList>
    </citation>
    <scope>NUCLEOTIDE SEQUENCE [LARGE SCALE GENOMIC DNA]</scope>
    <source>
        <strain evidence="4 5">K22</strain>
    </source>
</reference>
<dbReference type="GO" id="GO:0003700">
    <property type="term" value="F:DNA-binding transcription factor activity"/>
    <property type="evidence" value="ECO:0007669"/>
    <property type="project" value="TreeGrafter"/>
</dbReference>
<reference evidence="4 5" key="2">
    <citation type="submission" date="2015-01" db="EMBL/GenBank/DDBJ databases">
        <title>Complete genome sequence of Pyrinomonas methylaliphatogenes type strain K22T.</title>
        <authorList>
            <person name="Lee K.C.Y."/>
            <person name="Power J.F."/>
            <person name="Dunfield P.F."/>
            <person name="Morgan X.C."/>
            <person name="Huttenhower C."/>
            <person name="Stott M.B."/>
        </authorList>
    </citation>
    <scope>NUCLEOTIDE SEQUENCE [LARGE SCALE GENOMIC DNA]</scope>
    <source>
        <strain evidence="4 5">K22</strain>
    </source>
</reference>
<dbReference type="PANTHER" id="PTHR30055:SF226">
    <property type="entry name" value="HTH-TYPE TRANSCRIPTIONAL REGULATOR PKSA"/>
    <property type="match status" value="1"/>
</dbReference>
<dbReference type="InterPro" id="IPR050109">
    <property type="entry name" value="HTH-type_TetR-like_transc_reg"/>
</dbReference>
<dbReference type="Pfam" id="PF00440">
    <property type="entry name" value="TetR_N"/>
    <property type="match status" value="1"/>
</dbReference>
<organism evidence="4 5">
    <name type="scientific">Pyrinomonas methylaliphatogenes</name>
    <dbReference type="NCBI Taxonomy" id="454194"/>
    <lineage>
        <taxon>Bacteria</taxon>
        <taxon>Pseudomonadati</taxon>
        <taxon>Acidobacteriota</taxon>
        <taxon>Blastocatellia</taxon>
        <taxon>Blastocatellales</taxon>
        <taxon>Pyrinomonadaceae</taxon>
        <taxon>Pyrinomonas</taxon>
    </lineage>
</organism>
<evidence type="ECO:0000313" key="4">
    <source>
        <dbReference type="EMBL" id="CDM64762.1"/>
    </source>
</evidence>
<sequence length="271" mass="31867">MCEIARLTRLDIDTRRSSYKIRAFVFLTGAGFEKDHQSLSLKARAVPKLSQEAIQERRARIEEAAKELFIKRGFHATSMRDIAARAGTSLGNLYNYYRTKESILESIIARYQKVIDARLRAMLDEIRDPFDAEDLARFGRRVKELVADHADYWLLMYIDVLEFENRHFRKMFVDLARNMRQRFGERFKQLKRSGALYDGVDPAVGFTAAYMQFFNYFLVERLFGGDRHFGLSDERVIAHLTEIFRRGVLHPRHLEREERMGKRTTRRASKA</sequence>
<evidence type="ECO:0000259" key="3">
    <source>
        <dbReference type="PROSITE" id="PS50977"/>
    </source>
</evidence>
<evidence type="ECO:0000313" key="5">
    <source>
        <dbReference type="Proteomes" id="UP000031518"/>
    </source>
</evidence>
<proteinExistence type="predicted"/>
<dbReference type="InterPro" id="IPR001647">
    <property type="entry name" value="HTH_TetR"/>
</dbReference>
<dbReference type="STRING" id="454194.PYK22_00757"/>
<dbReference type="InterPro" id="IPR036271">
    <property type="entry name" value="Tet_transcr_reg_TetR-rel_C_sf"/>
</dbReference>
<dbReference type="Gene3D" id="1.10.357.10">
    <property type="entry name" value="Tetracycline Repressor, domain 2"/>
    <property type="match status" value="1"/>
</dbReference>
<feature type="domain" description="HTH tetR-type" evidence="3">
    <location>
        <begin position="55"/>
        <end position="115"/>
    </location>
</feature>
<dbReference type="PROSITE" id="PS50977">
    <property type="entry name" value="HTH_TETR_2"/>
    <property type="match status" value="1"/>
</dbReference>
<accession>A0A0B6WVG1</accession>
<keyword evidence="1 2" id="KW-0238">DNA-binding</keyword>
<keyword evidence="5" id="KW-1185">Reference proteome</keyword>
<name>A0A0B6WVG1_9BACT</name>
<dbReference type="EMBL" id="CBXV010000003">
    <property type="protein sequence ID" value="CDM64762.1"/>
    <property type="molecule type" value="Genomic_DNA"/>
</dbReference>
<dbReference type="InterPro" id="IPR009057">
    <property type="entry name" value="Homeodomain-like_sf"/>
</dbReference>
<feature type="DNA-binding region" description="H-T-H motif" evidence="2">
    <location>
        <begin position="78"/>
        <end position="97"/>
    </location>
</feature>
<dbReference type="SUPFAM" id="SSF48498">
    <property type="entry name" value="Tetracyclin repressor-like, C-terminal domain"/>
    <property type="match status" value="1"/>
</dbReference>
<dbReference type="Proteomes" id="UP000031518">
    <property type="component" value="Unassembled WGS sequence"/>
</dbReference>
<dbReference type="PANTHER" id="PTHR30055">
    <property type="entry name" value="HTH-TYPE TRANSCRIPTIONAL REGULATOR RUTR"/>
    <property type="match status" value="1"/>
</dbReference>
<evidence type="ECO:0000256" key="1">
    <source>
        <dbReference type="ARBA" id="ARBA00023125"/>
    </source>
</evidence>
<dbReference type="PRINTS" id="PR00455">
    <property type="entry name" value="HTHTETR"/>
</dbReference>
<dbReference type="GO" id="GO:0000976">
    <property type="term" value="F:transcription cis-regulatory region binding"/>
    <property type="evidence" value="ECO:0007669"/>
    <property type="project" value="TreeGrafter"/>
</dbReference>